<dbReference type="AlphaFoldDB" id="E3JBV7"/>
<dbReference type="GO" id="GO:0006635">
    <property type="term" value="P:fatty acid beta-oxidation"/>
    <property type="evidence" value="ECO:0007669"/>
    <property type="project" value="TreeGrafter"/>
</dbReference>
<dbReference type="eggNOG" id="COG1024">
    <property type="taxonomic scope" value="Bacteria"/>
</dbReference>
<evidence type="ECO:0000256" key="3">
    <source>
        <dbReference type="ARBA" id="ARBA00023239"/>
    </source>
</evidence>
<dbReference type="EMBL" id="CP002299">
    <property type="protein sequence ID" value="ADP82267.1"/>
    <property type="molecule type" value="Genomic_DNA"/>
</dbReference>
<keyword evidence="5" id="KW-1185">Reference proteome</keyword>
<dbReference type="InParanoid" id="E3JBV7"/>
<evidence type="ECO:0000313" key="5">
    <source>
        <dbReference type="Proteomes" id="UP000002484"/>
    </source>
</evidence>
<sequence>MSVLVERQGAVLIVTLNRPEQRNALDGATMAGIGRALTDAEHDATVAAIVLTGAGDVFCAGLDLKAFASSGTQLAESGPGLEVFTQRLYPKPIIGAANGPAVAGGFELLLACDLVVAADSARFGLPEVKRGLVAAGGGILNLPRRLPLALALELGLTGDPVDAARAYELGLVNRVVPASEVRAEALKLAERIAANAPLAVRFTKEQMRTVAGGTDPEELNRFHKLIGPIFGSDDAREGAIAFAERRPPVWTGR</sequence>
<dbReference type="InterPro" id="IPR014748">
    <property type="entry name" value="Enoyl-CoA_hydra_C"/>
</dbReference>
<dbReference type="Gene3D" id="1.10.12.10">
    <property type="entry name" value="Lyase 2-enoyl-coa Hydratase, Chain A, domain 2"/>
    <property type="match status" value="1"/>
</dbReference>
<dbReference type="STRING" id="298654.FraEuI1c_4268"/>
<dbReference type="GO" id="GO:0016853">
    <property type="term" value="F:isomerase activity"/>
    <property type="evidence" value="ECO:0007669"/>
    <property type="project" value="UniProtKB-KW"/>
</dbReference>
<dbReference type="NCBIfam" id="NF006100">
    <property type="entry name" value="PRK08252.1"/>
    <property type="match status" value="1"/>
</dbReference>
<name>E3JBV7_PSEI1</name>
<dbReference type="OrthoDB" id="4284283at2"/>
<dbReference type="KEGG" id="fri:FraEuI1c_4268"/>
<dbReference type="CDD" id="cd06558">
    <property type="entry name" value="crotonase-like"/>
    <property type="match status" value="1"/>
</dbReference>
<dbReference type="Pfam" id="PF00378">
    <property type="entry name" value="ECH_1"/>
    <property type="match status" value="1"/>
</dbReference>
<dbReference type="PANTHER" id="PTHR11941:SF169">
    <property type="entry name" value="(7AS)-7A-METHYL-1,5-DIOXO-2,3,5,6,7,7A-HEXAHYDRO-1H-INDENE-CARBOXYL-COA HYDROLASE"/>
    <property type="match status" value="1"/>
</dbReference>
<organism evidence="4 5">
    <name type="scientific">Pseudofrankia inefficax (strain DSM 45817 / CECT 9037 / DDB 130130 / EuI1c)</name>
    <name type="common">Frankia inefficax</name>
    <dbReference type="NCBI Taxonomy" id="298654"/>
    <lineage>
        <taxon>Bacteria</taxon>
        <taxon>Bacillati</taxon>
        <taxon>Actinomycetota</taxon>
        <taxon>Actinomycetes</taxon>
        <taxon>Frankiales</taxon>
        <taxon>Frankiaceae</taxon>
        <taxon>Pseudofrankia</taxon>
    </lineage>
</organism>
<dbReference type="PANTHER" id="PTHR11941">
    <property type="entry name" value="ENOYL-COA HYDRATASE-RELATED"/>
    <property type="match status" value="1"/>
</dbReference>
<dbReference type="Gene3D" id="3.90.226.10">
    <property type="entry name" value="2-enoyl-CoA Hydratase, Chain A, domain 1"/>
    <property type="match status" value="1"/>
</dbReference>
<gene>
    <name evidence="4" type="ordered locus">FraEuI1c_4268</name>
</gene>
<dbReference type="HOGENOM" id="CLU_009834_7_4_11"/>
<evidence type="ECO:0000256" key="1">
    <source>
        <dbReference type="ARBA" id="ARBA00005254"/>
    </source>
</evidence>
<dbReference type="SUPFAM" id="SSF52096">
    <property type="entry name" value="ClpP/crotonase"/>
    <property type="match status" value="1"/>
</dbReference>
<protein>
    <submittedName>
        <fullName evidence="4">Enoyl-CoA hydratase/isomerase</fullName>
    </submittedName>
</protein>
<evidence type="ECO:0000313" key="4">
    <source>
        <dbReference type="EMBL" id="ADP82267.1"/>
    </source>
</evidence>
<keyword evidence="3" id="KW-0456">Lyase</keyword>
<dbReference type="RefSeq" id="WP_013425385.1">
    <property type="nucleotide sequence ID" value="NC_014666.1"/>
</dbReference>
<comment type="similarity">
    <text evidence="1">Belongs to the enoyl-CoA hydratase/isomerase family.</text>
</comment>
<keyword evidence="4" id="KW-0413">Isomerase</keyword>
<dbReference type="InterPro" id="IPR029045">
    <property type="entry name" value="ClpP/crotonase-like_dom_sf"/>
</dbReference>
<accession>E3JBV7</accession>
<evidence type="ECO:0000256" key="2">
    <source>
        <dbReference type="ARBA" id="ARBA00023098"/>
    </source>
</evidence>
<proteinExistence type="inferred from homology"/>
<dbReference type="GO" id="GO:0016829">
    <property type="term" value="F:lyase activity"/>
    <property type="evidence" value="ECO:0007669"/>
    <property type="project" value="UniProtKB-KW"/>
</dbReference>
<keyword evidence="2" id="KW-0443">Lipid metabolism</keyword>
<dbReference type="Proteomes" id="UP000002484">
    <property type="component" value="Chromosome"/>
</dbReference>
<reference evidence="4 5" key="1">
    <citation type="submission" date="2010-10" db="EMBL/GenBank/DDBJ databases">
        <title>Complete sequence of Frankia sp. EuI1c.</title>
        <authorList>
            <consortium name="US DOE Joint Genome Institute"/>
            <person name="Lucas S."/>
            <person name="Copeland A."/>
            <person name="Lapidus A."/>
            <person name="Cheng J.-F."/>
            <person name="Bruce D."/>
            <person name="Goodwin L."/>
            <person name="Pitluck S."/>
            <person name="Chertkov O."/>
            <person name="Detter J.C."/>
            <person name="Han C."/>
            <person name="Tapia R."/>
            <person name="Land M."/>
            <person name="Hauser L."/>
            <person name="Jeffries C."/>
            <person name="Kyrpides N."/>
            <person name="Ivanova N."/>
            <person name="Mikhailova N."/>
            <person name="Beauchemin N."/>
            <person name="Sen A."/>
            <person name="Sur S.A."/>
            <person name="Gtari M."/>
            <person name="Wall L."/>
            <person name="Tisa L."/>
            <person name="Woyke T."/>
        </authorList>
    </citation>
    <scope>NUCLEOTIDE SEQUENCE [LARGE SCALE GENOMIC DNA]</scope>
    <source>
        <strain evidence="5">DSM 45817 / CECT 9037 / EuI1c</strain>
    </source>
</reference>
<dbReference type="InterPro" id="IPR001753">
    <property type="entry name" value="Enoyl-CoA_hydra/iso"/>
</dbReference>